<comment type="caution">
    <text evidence="1">The sequence shown here is derived from an EMBL/GenBank/DDBJ whole genome shotgun (WGS) entry which is preliminary data.</text>
</comment>
<sequence>MHPHLSGADVRMSGNEWIVFANHFWSWRQPGYDVAFPLWGQWLALSPKERTPQHVARITDVWMDMAKRELSDIVSVPDVHLMLLNRLYGSLLLDIPAKEKTEERDAVESLAFACEAEANRLLS</sequence>
<evidence type="ECO:0000313" key="1">
    <source>
        <dbReference type="EMBL" id="MBE7525193.1"/>
    </source>
</evidence>
<dbReference type="AlphaFoldDB" id="A0A928TWS8"/>
<dbReference type="EMBL" id="JABTTY010000001">
    <property type="protein sequence ID" value="MBE7525193.1"/>
    <property type="molecule type" value="Genomic_DNA"/>
</dbReference>
<evidence type="ECO:0000313" key="2">
    <source>
        <dbReference type="Proteomes" id="UP000710385"/>
    </source>
</evidence>
<organism evidence="1 2">
    <name type="scientific">candidate division WWE3 bacterium</name>
    <dbReference type="NCBI Taxonomy" id="2053526"/>
    <lineage>
        <taxon>Bacteria</taxon>
        <taxon>Katanobacteria</taxon>
    </lineage>
</organism>
<name>A0A928TWS8_UNCKA</name>
<proteinExistence type="predicted"/>
<protein>
    <submittedName>
        <fullName evidence="1">Uncharacterized protein</fullName>
    </submittedName>
</protein>
<gene>
    <name evidence="1" type="ORF">HS096_02270</name>
</gene>
<reference evidence="1" key="1">
    <citation type="submission" date="2020-05" db="EMBL/GenBank/DDBJ databases">
        <title>High-Quality Genomes of Partial-Nitritation/Anammox System by Hierarchical Clustering Based Hybrid Assembly.</title>
        <authorList>
            <person name="Liu L."/>
            <person name="Wang Y."/>
            <person name="Che Y."/>
            <person name="Chen Y."/>
            <person name="Xia Y."/>
            <person name="Luo R."/>
            <person name="Cheng S.H."/>
            <person name="Zheng C."/>
            <person name="Zhang T."/>
        </authorList>
    </citation>
    <scope>NUCLEOTIDE SEQUENCE</scope>
    <source>
        <strain evidence="1">H1_PAT1</strain>
    </source>
</reference>
<dbReference type="Proteomes" id="UP000710385">
    <property type="component" value="Unassembled WGS sequence"/>
</dbReference>
<accession>A0A928TWS8</accession>